<dbReference type="Gene3D" id="3.40.50.2300">
    <property type="match status" value="1"/>
</dbReference>
<dbReference type="Gene3D" id="2.10.70.100">
    <property type="match status" value="1"/>
</dbReference>
<dbReference type="Pfam" id="PF00512">
    <property type="entry name" value="HisKA"/>
    <property type="match status" value="1"/>
</dbReference>
<dbReference type="SUPFAM" id="SSF47384">
    <property type="entry name" value="Homodimeric domain of signal transducing histidine kinase"/>
    <property type="match status" value="1"/>
</dbReference>
<sequence length="782" mass="88642">MSKEGRNSSENSPKQRVLLIGPPVDPRLQRLLTKTYLTETASDAALALRQISQNRPDLIISTTSLPVLNGFSLIKLLKSDVATARIPLIVLADREEPAQNDDESAADDYLIGSFPAQELITRIRIQLAIAQTRSRTEAHVRDVLNQAPVGIAVLMGRQFVFETANVNYLGLIAKNHGDVIGKPILEALPELKNQRIFELLTRVFETGEPFFGNEYPVILHRHGKDETVYFNFVYQPLQAENNVINGVVVVASDVTNLVKSKHALQESERQFRNLVIQSPIPMTIFRGPEYIIEIANDVLLKTMWKRPLSEVQGKRLLDLFPELNNQQFPALLANVLKTGIPYTEKEALAYVNSPEGMGKYYLDFEYAPLFDTNNNVSGIIVTVNDVTEKVEARLSIFEAEQRLRLAIEAADIGTYDWDMTTGEFQYSERLATIFGFSTDRFHEQKEFSSAIHPDFVSIRAKAFEEALKSGRLFYEARLARPDNVIQWVRFAGKIIRDQNQKKRRLLGTALDITQQVEARKNLEEVAEELEKRVVERTIQLQNTNHELVRTNHELEQFAYIASHDLQEPLRKIQTFIELLQDQSHDAESTRTLLMKISSSAQRMSALIKDVLNYSRLPKTDDQFTATDLNLILANVKTDFELLIEQKRAVITHDVLPTITAIPLQLNQLFSNLIGNSLKFSEKTPEIHISATLVPIESSRSIPHLLPDRTYLKLNFKDNGIGFEQQYAEQIFTIFHRLNGRKSYTGTGIGLALCKKIVENHKGNIFAESTPDKGASFTIYLPM</sequence>
<evidence type="ECO:0000259" key="9">
    <source>
        <dbReference type="PROSITE" id="PS50110"/>
    </source>
</evidence>
<organism evidence="12 13">
    <name type="scientific">Larkinella rosea</name>
    <dbReference type="NCBI Taxonomy" id="2025312"/>
    <lineage>
        <taxon>Bacteria</taxon>
        <taxon>Pseudomonadati</taxon>
        <taxon>Bacteroidota</taxon>
        <taxon>Cytophagia</taxon>
        <taxon>Cytophagales</taxon>
        <taxon>Spirosomataceae</taxon>
        <taxon>Larkinella</taxon>
    </lineage>
</organism>
<dbReference type="InterPro" id="IPR013656">
    <property type="entry name" value="PAS_4"/>
</dbReference>
<keyword evidence="5" id="KW-0418">Kinase</keyword>
<keyword evidence="13" id="KW-1185">Reference proteome</keyword>
<dbReference type="InterPro" id="IPR011006">
    <property type="entry name" value="CheY-like_superfamily"/>
</dbReference>
<dbReference type="InterPro" id="IPR035965">
    <property type="entry name" value="PAS-like_dom_sf"/>
</dbReference>
<dbReference type="NCBIfam" id="TIGR00229">
    <property type="entry name" value="sensory_box"/>
    <property type="match status" value="1"/>
</dbReference>
<name>A0A3P1C082_9BACT</name>
<dbReference type="RefSeq" id="WP_124869911.1">
    <property type="nucleotide sequence ID" value="NZ_RQJO01000007.1"/>
</dbReference>
<dbReference type="Proteomes" id="UP000271925">
    <property type="component" value="Unassembled WGS sequence"/>
</dbReference>
<proteinExistence type="predicted"/>
<accession>A0A3P1C082</accession>
<feature type="domain" description="PAC" evidence="11">
    <location>
        <begin position="344"/>
        <end position="398"/>
    </location>
</feature>
<evidence type="ECO:0000259" key="11">
    <source>
        <dbReference type="PROSITE" id="PS50113"/>
    </source>
</evidence>
<evidence type="ECO:0000313" key="12">
    <source>
        <dbReference type="EMBL" id="RRB06609.1"/>
    </source>
</evidence>
<feature type="domain" description="PAS" evidence="10">
    <location>
        <begin position="399"/>
        <end position="470"/>
    </location>
</feature>
<dbReference type="InterPro" id="IPR036890">
    <property type="entry name" value="HATPase_C_sf"/>
</dbReference>
<evidence type="ECO:0000256" key="2">
    <source>
        <dbReference type="ARBA" id="ARBA00012438"/>
    </source>
</evidence>
<dbReference type="Pfam" id="PF00072">
    <property type="entry name" value="Response_reg"/>
    <property type="match status" value="1"/>
</dbReference>
<dbReference type="PROSITE" id="PS50109">
    <property type="entry name" value="HIS_KIN"/>
    <property type="match status" value="1"/>
</dbReference>
<feature type="domain" description="PAC" evidence="11">
    <location>
        <begin position="472"/>
        <end position="524"/>
    </location>
</feature>
<dbReference type="Gene3D" id="3.30.565.10">
    <property type="entry name" value="Histidine kinase-like ATPase, C-terminal domain"/>
    <property type="match status" value="1"/>
</dbReference>
<dbReference type="GO" id="GO:0000155">
    <property type="term" value="F:phosphorelay sensor kinase activity"/>
    <property type="evidence" value="ECO:0007669"/>
    <property type="project" value="InterPro"/>
</dbReference>
<feature type="coiled-coil region" evidence="7">
    <location>
        <begin position="512"/>
        <end position="546"/>
    </location>
</feature>
<evidence type="ECO:0000256" key="5">
    <source>
        <dbReference type="ARBA" id="ARBA00022777"/>
    </source>
</evidence>
<dbReference type="InterPro" id="IPR001789">
    <property type="entry name" value="Sig_transdc_resp-reg_receiver"/>
</dbReference>
<dbReference type="InterPro" id="IPR005467">
    <property type="entry name" value="His_kinase_dom"/>
</dbReference>
<dbReference type="PRINTS" id="PR00344">
    <property type="entry name" value="BCTRLSENSOR"/>
</dbReference>
<dbReference type="OrthoDB" id="9766459at2"/>
<dbReference type="EMBL" id="RQJO01000007">
    <property type="protein sequence ID" value="RRB06609.1"/>
    <property type="molecule type" value="Genomic_DNA"/>
</dbReference>
<feature type="domain" description="Histidine kinase" evidence="8">
    <location>
        <begin position="560"/>
        <end position="782"/>
    </location>
</feature>
<dbReference type="SMART" id="SM00091">
    <property type="entry name" value="PAS"/>
    <property type="match status" value="3"/>
</dbReference>
<evidence type="ECO:0000256" key="7">
    <source>
        <dbReference type="SAM" id="Coils"/>
    </source>
</evidence>
<dbReference type="InterPro" id="IPR036097">
    <property type="entry name" value="HisK_dim/P_sf"/>
</dbReference>
<dbReference type="Gene3D" id="1.10.287.130">
    <property type="match status" value="1"/>
</dbReference>
<comment type="caution">
    <text evidence="6">Lacks conserved residue(s) required for the propagation of feature annotation.</text>
</comment>
<dbReference type="Pfam" id="PF08447">
    <property type="entry name" value="PAS_3"/>
    <property type="match status" value="1"/>
</dbReference>
<dbReference type="Pfam" id="PF08448">
    <property type="entry name" value="PAS_4"/>
    <property type="match status" value="2"/>
</dbReference>
<dbReference type="PANTHER" id="PTHR43304">
    <property type="entry name" value="PHYTOCHROME-LIKE PROTEIN CPH1"/>
    <property type="match status" value="1"/>
</dbReference>
<evidence type="ECO:0000259" key="8">
    <source>
        <dbReference type="PROSITE" id="PS50109"/>
    </source>
</evidence>
<keyword evidence="3" id="KW-0597">Phosphoprotein</keyword>
<dbReference type="SMART" id="SM00086">
    <property type="entry name" value="PAC"/>
    <property type="match status" value="3"/>
</dbReference>
<dbReference type="PROSITE" id="PS50110">
    <property type="entry name" value="RESPONSE_REGULATORY"/>
    <property type="match status" value="1"/>
</dbReference>
<evidence type="ECO:0000259" key="10">
    <source>
        <dbReference type="PROSITE" id="PS50112"/>
    </source>
</evidence>
<keyword evidence="4" id="KW-0808">Transferase</keyword>
<dbReference type="InterPro" id="IPR000700">
    <property type="entry name" value="PAS-assoc_C"/>
</dbReference>
<dbReference type="SUPFAM" id="SSF52172">
    <property type="entry name" value="CheY-like"/>
    <property type="match status" value="1"/>
</dbReference>
<dbReference type="InterPro" id="IPR013655">
    <property type="entry name" value="PAS_fold_3"/>
</dbReference>
<dbReference type="SMART" id="SM00448">
    <property type="entry name" value="REC"/>
    <property type="match status" value="1"/>
</dbReference>
<gene>
    <name evidence="12" type="ORF">EHT25_02085</name>
</gene>
<keyword evidence="7" id="KW-0175">Coiled coil</keyword>
<dbReference type="InterPro" id="IPR052162">
    <property type="entry name" value="Sensor_kinase/Photoreceptor"/>
</dbReference>
<dbReference type="EC" id="2.7.13.3" evidence="2"/>
<dbReference type="InterPro" id="IPR000014">
    <property type="entry name" value="PAS"/>
</dbReference>
<dbReference type="InterPro" id="IPR003661">
    <property type="entry name" value="HisK_dim/P_dom"/>
</dbReference>
<comment type="caution">
    <text evidence="12">The sequence shown here is derived from an EMBL/GenBank/DDBJ whole genome shotgun (WGS) entry which is preliminary data.</text>
</comment>
<dbReference type="Pfam" id="PF02518">
    <property type="entry name" value="HATPase_c"/>
    <property type="match status" value="1"/>
</dbReference>
<dbReference type="SMART" id="SM00387">
    <property type="entry name" value="HATPase_c"/>
    <property type="match status" value="1"/>
</dbReference>
<dbReference type="PROSITE" id="PS50112">
    <property type="entry name" value="PAS"/>
    <property type="match status" value="1"/>
</dbReference>
<evidence type="ECO:0000313" key="13">
    <source>
        <dbReference type="Proteomes" id="UP000271925"/>
    </source>
</evidence>
<dbReference type="PROSITE" id="PS50113">
    <property type="entry name" value="PAC"/>
    <property type="match status" value="2"/>
</dbReference>
<feature type="domain" description="Response regulatory" evidence="9">
    <location>
        <begin position="14"/>
        <end position="127"/>
    </location>
</feature>
<dbReference type="CDD" id="cd00082">
    <property type="entry name" value="HisKA"/>
    <property type="match status" value="1"/>
</dbReference>
<comment type="catalytic activity">
    <reaction evidence="1">
        <text>ATP + protein L-histidine = ADP + protein N-phospho-L-histidine.</text>
        <dbReference type="EC" id="2.7.13.3"/>
    </reaction>
</comment>
<dbReference type="SUPFAM" id="SSF55874">
    <property type="entry name" value="ATPase domain of HSP90 chaperone/DNA topoisomerase II/histidine kinase"/>
    <property type="match status" value="1"/>
</dbReference>
<dbReference type="InterPro" id="IPR004358">
    <property type="entry name" value="Sig_transdc_His_kin-like_C"/>
</dbReference>
<evidence type="ECO:0000256" key="1">
    <source>
        <dbReference type="ARBA" id="ARBA00000085"/>
    </source>
</evidence>
<dbReference type="AlphaFoldDB" id="A0A3P1C082"/>
<dbReference type="InterPro" id="IPR001610">
    <property type="entry name" value="PAC"/>
</dbReference>
<evidence type="ECO:0000256" key="6">
    <source>
        <dbReference type="PROSITE-ProRule" id="PRU00169"/>
    </source>
</evidence>
<evidence type="ECO:0000256" key="4">
    <source>
        <dbReference type="ARBA" id="ARBA00022679"/>
    </source>
</evidence>
<dbReference type="Gene3D" id="3.30.450.20">
    <property type="entry name" value="PAS domain"/>
    <property type="match status" value="3"/>
</dbReference>
<dbReference type="CDD" id="cd00130">
    <property type="entry name" value="PAS"/>
    <property type="match status" value="1"/>
</dbReference>
<dbReference type="PANTHER" id="PTHR43304:SF1">
    <property type="entry name" value="PAC DOMAIN-CONTAINING PROTEIN"/>
    <property type="match status" value="1"/>
</dbReference>
<dbReference type="SUPFAM" id="SSF55785">
    <property type="entry name" value="PYP-like sensor domain (PAS domain)"/>
    <property type="match status" value="3"/>
</dbReference>
<reference evidence="12 13" key="1">
    <citation type="submission" date="2018-11" db="EMBL/GenBank/DDBJ databases">
        <authorList>
            <person name="Zhou Z."/>
            <person name="Wang G."/>
        </authorList>
    </citation>
    <scope>NUCLEOTIDE SEQUENCE [LARGE SCALE GENOMIC DNA]</scope>
    <source>
        <strain evidence="12 13">KCTC52004</strain>
    </source>
</reference>
<protein>
    <recommendedName>
        <fullName evidence="2">histidine kinase</fullName>
        <ecNumber evidence="2">2.7.13.3</ecNumber>
    </recommendedName>
</protein>
<evidence type="ECO:0000256" key="3">
    <source>
        <dbReference type="ARBA" id="ARBA00022553"/>
    </source>
</evidence>
<dbReference type="InterPro" id="IPR003594">
    <property type="entry name" value="HATPase_dom"/>
</dbReference>
<dbReference type="SMART" id="SM00388">
    <property type="entry name" value="HisKA"/>
    <property type="match status" value="1"/>
</dbReference>